<dbReference type="Proteomes" id="UP000762676">
    <property type="component" value="Unassembled WGS sequence"/>
</dbReference>
<dbReference type="EMBL" id="BMAT01005581">
    <property type="protein sequence ID" value="GFR96483.1"/>
    <property type="molecule type" value="Genomic_DNA"/>
</dbReference>
<comment type="caution">
    <text evidence="2">The sequence shown here is derived from an EMBL/GenBank/DDBJ whole genome shotgun (WGS) entry which is preliminary data.</text>
</comment>
<dbReference type="AlphaFoldDB" id="A0AAV4HHE3"/>
<accession>A0AAV4HHE3</accession>
<proteinExistence type="predicted"/>
<evidence type="ECO:0000313" key="2">
    <source>
        <dbReference type="EMBL" id="GFR96483.1"/>
    </source>
</evidence>
<feature type="compositionally biased region" description="Polar residues" evidence="1">
    <location>
        <begin position="200"/>
        <end position="211"/>
    </location>
</feature>
<feature type="compositionally biased region" description="Polar residues" evidence="1">
    <location>
        <begin position="125"/>
        <end position="162"/>
    </location>
</feature>
<feature type="compositionally biased region" description="Polar residues" evidence="1">
    <location>
        <begin position="105"/>
        <end position="117"/>
    </location>
</feature>
<evidence type="ECO:0000256" key="1">
    <source>
        <dbReference type="SAM" id="MobiDB-lite"/>
    </source>
</evidence>
<evidence type="ECO:0000313" key="3">
    <source>
        <dbReference type="Proteomes" id="UP000762676"/>
    </source>
</evidence>
<name>A0AAV4HHE3_9GAST</name>
<feature type="region of interest" description="Disordered" evidence="1">
    <location>
        <begin position="1"/>
        <end position="211"/>
    </location>
</feature>
<organism evidence="2 3">
    <name type="scientific">Elysia marginata</name>
    <dbReference type="NCBI Taxonomy" id="1093978"/>
    <lineage>
        <taxon>Eukaryota</taxon>
        <taxon>Metazoa</taxon>
        <taxon>Spiralia</taxon>
        <taxon>Lophotrochozoa</taxon>
        <taxon>Mollusca</taxon>
        <taxon>Gastropoda</taxon>
        <taxon>Heterobranchia</taxon>
        <taxon>Euthyneura</taxon>
        <taxon>Panpulmonata</taxon>
        <taxon>Sacoglossa</taxon>
        <taxon>Placobranchoidea</taxon>
        <taxon>Plakobranchidae</taxon>
        <taxon>Elysia</taxon>
    </lineage>
</organism>
<feature type="compositionally biased region" description="Polar residues" evidence="1">
    <location>
        <begin position="57"/>
        <end position="71"/>
    </location>
</feature>
<gene>
    <name evidence="2" type="ORF">ElyMa_002722300</name>
</gene>
<feature type="compositionally biased region" description="Gly residues" evidence="1">
    <location>
        <begin position="43"/>
        <end position="56"/>
    </location>
</feature>
<protein>
    <submittedName>
        <fullName evidence="2">Uncharacterized protein</fullName>
    </submittedName>
</protein>
<keyword evidence="3" id="KW-1185">Reference proteome</keyword>
<sequence>MSDGLPGDGTSSHGQPAHGMLGYGGYKPAQYDSQGQMLPDYTGLGGRMPGDDGSGGIKSQSYPDFSGNGPSQAYMGQGGAYMQPSSRYFSGVGQGKPAPSVNPAMHSQNSYQSNPLQQRGMRPSFSGQMNPSVQHAGSTPTLNHLLQSPNSLQQQKDSTSPACGSPKPELGSTVPAPSLQSSPYPMHHVHHQPGWGASPRGTTPYSSYPSHQGVSAAATSSMYRMQVKMACLWNQCLDVMCSLVPHHALLQ</sequence>
<reference evidence="2 3" key="1">
    <citation type="journal article" date="2021" name="Elife">
        <title>Chloroplast acquisition without the gene transfer in kleptoplastic sea slugs, Plakobranchus ocellatus.</title>
        <authorList>
            <person name="Maeda T."/>
            <person name="Takahashi S."/>
            <person name="Yoshida T."/>
            <person name="Shimamura S."/>
            <person name="Takaki Y."/>
            <person name="Nagai Y."/>
            <person name="Toyoda A."/>
            <person name="Suzuki Y."/>
            <person name="Arimoto A."/>
            <person name="Ishii H."/>
            <person name="Satoh N."/>
            <person name="Nishiyama T."/>
            <person name="Hasebe M."/>
            <person name="Maruyama T."/>
            <person name="Minagawa J."/>
            <person name="Obokata J."/>
            <person name="Shigenobu S."/>
        </authorList>
    </citation>
    <scope>NUCLEOTIDE SEQUENCE [LARGE SCALE GENOMIC DNA]</scope>
</reference>